<evidence type="ECO:0000256" key="1">
    <source>
        <dbReference type="ARBA" id="ARBA00010457"/>
    </source>
</evidence>
<evidence type="ECO:0000256" key="3">
    <source>
        <dbReference type="SAM" id="SignalP"/>
    </source>
</evidence>
<evidence type="ECO:0000256" key="2">
    <source>
        <dbReference type="RuleBase" id="RU000393"/>
    </source>
</evidence>
<dbReference type="RefSeq" id="WP_119782329.1">
    <property type="nucleotide sequence ID" value="NZ_QYUK01000011.1"/>
</dbReference>
<keyword evidence="3" id="KW-0732">Signal</keyword>
<keyword evidence="2" id="KW-0186">Copper</keyword>
<proteinExistence type="inferred from homology"/>
<evidence type="ECO:0000313" key="5">
    <source>
        <dbReference type="EMBL" id="RJF88428.1"/>
    </source>
</evidence>
<dbReference type="InterPro" id="IPR018152">
    <property type="entry name" value="SOD_Cu/Zn_BS"/>
</dbReference>
<keyword evidence="2" id="KW-0862">Zinc</keyword>
<feature type="chain" id="PRO_5019531388" description="Superoxide dismutase [Cu-Zn]" evidence="3">
    <location>
        <begin position="21"/>
        <end position="174"/>
    </location>
</feature>
<comment type="catalytic activity">
    <reaction evidence="2">
        <text>2 superoxide + 2 H(+) = H2O2 + O2</text>
        <dbReference type="Rhea" id="RHEA:20696"/>
        <dbReference type="ChEBI" id="CHEBI:15378"/>
        <dbReference type="ChEBI" id="CHEBI:15379"/>
        <dbReference type="ChEBI" id="CHEBI:16240"/>
        <dbReference type="ChEBI" id="CHEBI:18421"/>
        <dbReference type="EC" id="1.15.1.1"/>
    </reaction>
</comment>
<keyword evidence="6" id="KW-1185">Reference proteome</keyword>
<sequence length="174" mass="17672">MLRTSLATLFTFGLVMAAQAETPPAATTVEIKNPEGATLGTATLTGAPKGVILRIEAKGLTPGWHGMHFHEKGDCSDAEFKKAGGHVHGDAALVHGLLNPAATDAGDLPNLYVAADGSVTVELYSTLVALTPGTDRPALLDADGSALVIHANPDDYAAQPIGGAGPRVACGVIK</sequence>
<dbReference type="InterPro" id="IPR036423">
    <property type="entry name" value="SOD-like_Cu/Zn_dom_sf"/>
</dbReference>
<dbReference type="CDD" id="cd00305">
    <property type="entry name" value="Cu-Zn_Superoxide_Dismutase"/>
    <property type="match status" value="1"/>
</dbReference>
<dbReference type="Gene3D" id="2.60.40.200">
    <property type="entry name" value="Superoxide dismutase, copper/zinc binding domain"/>
    <property type="match status" value="1"/>
</dbReference>
<dbReference type="GO" id="GO:0004784">
    <property type="term" value="F:superoxide dismutase activity"/>
    <property type="evidence" value="ECO:0007669"/>
    <property type="project" value="UniProtKB-EC"/>
</dbReference>
<accession>A0A418WEI0</accession>
<dbReference type="SUPFAM" id="SSF49329">
    <property type="entry name" value="Cu,Zn superoxide dismutase-like"/>
    <property type="match status" value="1"/>
</dbReference>
<dbReference type="GO" id="GO:0005507">
    <property type="term" value="F:copper ion binding"/>
    <property type="evidence" value="ECO:0007669"/>
    <property type="project" value="InterPro"/>
</dbReference>
<dbReference type="InterPro" id="IPR001424">
    <property type="entry name" value="SOD_Cu_Zn_dom"/>
</dbReference>
<gene>
    <name evidence="5" type="ORF">D3874_16565</name>
</gene>
<comment type="function">
    <text evidence="2">Destroys radicals which are normally produced within the cells and which are toxic to biological systems.</text>
</comment>
<dbReference type="PROSITE" id="PS00087">
    <property type="entry name" value="SOD_CU_ZN_1"/>
    <property type="match status" value="1"/>
</dbReference>
<comment type="similarity">
    <text evidence="1 2">Belongs to the Cu-Zn superoxide dismutase family.</text>
</comment>
<keyword evidence="2" id="KW-0560">Oxidoreductase</keyword>
<dbReference type="PROSITE" id="PS00332">
    <property type="entry name" value="SOD_CU_ZN_2"/>
    <property type="match status" value="1"/>
</dbReference>
<name>A0A418WEI0_9PROT</name>
<dbReference type="EMBL" id="QYUK01000011">
    <property type="protein sequence ID" value="RJF88428.1"/>
    <property type="molecule type" value="Genomic_DNA"/>
</dbReference>
<comment type="cofactor">
    <cofactor evidence="2">
        <name>Cu cation</name>
        <dbReference type="ChEBI" id="CHEBI:23378"/>
    </cofactor>
    <text evidence="2">Binds 1 copper ion per subunit.</text>
</comment>
<dbReference type="PANTHER" id="PTHR10003">
    <property type="entry name" value="SUPEROXIDE DISMUTASE CU-ZN -RELATED"/>
    <property type="match status" value="1"/>
</dbReference>
<dbReference type="AlphaFoldDB" id="A0A418WEI0"/>
<feature type="domain" description="Superoxide dismutase copper/zinc binding" evidence="4">
    <location>
        <begin position="40"/>
        <end position="173"/>
    </location>
</feature>
<evidence type="ECO:0000259" key="4">
    <source>
        <dbReference type="Pfam" id="PF00080"/>
    </source>
</evidence>
<dbReference type="EC" id="1.15.1.1" evidence="2"/>
<feature type="signal peptide" evidence="3">
    <location>
        <begin position="1"/>
        <end position="20"/>
    </location>
</feature>
<reference evidence="5 6" key="1">
    <citation type="submission" date="2018-09" db="EMBL/GenBank/DDBJ databases">
        <authorList>
            <person name="Zhu H."/>
        </authorList>
    </citation>
    <scope>NUCLEOTIDE SEQUENCE [LARGE SCALE GENOMIC DNA]</scope>
    <source>
        <strain evidence="5 6">K1W22B-8</strain>
    </source>
</reference>
<keyword evidence="2" id="KW-0479">Metal-binding</keyword>
<comment type="caution">
    <text evidence="5">The sequence shown here is derived from an EMBL/GenBank/DDBJ whole genome shotgun (WGS) entry which is preliminary data.</text>
</comment>
<dbReference type="OrthoDB" id="5431326at2"/>
<protein>
    <recommendedName>
        <fullName evidence="2">Superoxide dismutase [Cu-Zn]</fullName>
        <ecNumber evidence="2">1.15.1.1</ecNumber>
    </recommendedName>
</protein>
<dbReference type="NCBIfam" id="NF047632">
    <property type="entry name" value="SodCCaul"/>
    <property type="match status" value="1"/>
</dbReference>
<organism evidence="5 6">
    <name type="scientific">Oleomonas cavernae</name>
    <dbReference type="NCBI Taxonomy" id="2320859"/>
    <lineage>
        <taxon>Bacteria</taxon>
        <taxon>Pseudomonadati</taxon>
        <taxon>Pseudomonadota</taxon>
        <taxon>Alphaproteobacteria</taxon>
        <taxon>Acetobacterales</taxon>
        <taxon>Acetobacteraceae</taxon>
        <taxon>Oleomonas</taxon>
    </lineage>
</organism>
<comment type="cofactor">
    <cofactor evidence="2">
        <name>Zn(2+)</name>
        <dbReference type="ChEBI" id="CHEBI:29105"/>
    </cofactor>
    <text evidence="2">Binds 1 zinc ion per subunit.</text>
</comment>
<evidence type="ECO:0000313" key="6">
    <source>
        <dbReference type="Proteomes" id="UP000284605"/>
    </source>
</evidence>
<dbReference type="Pfam" id="PF00080">
    <property type="entry name" value="Sod_Cu"/>
    <property type="match status" value="1"/>
</dbReference>
<dbReference type="InterPro" id="IPR024134">
    <property type="entry name" value="SOD_Cu/Zn_/chaperone"/>
</dbReference>
<dbReference type="Proteomes" id="UP000284605">
    <property type="component" value="Unassembled WGS sequence"/>
</dbReference>